<keyword evidence="7" id="KW-0503">Monooxygenase</keyword>
<evidence type="ECO:0000313" key="11">
    <source>
        <dbReference type="Proteomes" id="UP001212997"/>
    </source>
</evidence>
<dbReference type="GO" id="GO:0004497">
    <property type="term" value="F:monooxygenase activity"/>
    <property type="evidence" value="ECO:0007669"/>
    <property type="project" value="UniProtKB-KW"/>
</dbReference>
<dbReference type="PRINTS" id="PR00385">
    <property type="entry name" value="P450"/>
</dbReference>
<keyword evidence="9" id="KW-0812">Transmembrane</keyword>
<evidence type="ECO:0000256" key="3">
    <source>
        <dbReference type="ARBA" id="ARBA00010617"/>
    </source>
</evidence>
<gene>
    <name evidence="10" type="ORF">NLI96_g3552</name>
</gene>
<accession>A0AAD5YKQ8</accession>
<protein>
    <recommendedName>
        <fullName evidence="12">Cytochrome P450</fullName>
    </recommendedName>
</protein>
<evidence type="ECO:0000256" key="5">
    <source>
        <dbReference type="ARBA" id="ARBA00023002"/>
    </source>
</evidence>
<keyword evidence="5" id="KW-0560">Oxidoreductase</keyword>
<dbReference type="GO" id="GO:0016705">
    <property type="term" value="F:oxidoreductase activity, acting on paired donors, with incorporation or reduction of molecular oxygen"/>
    <property type="evidence" value="ECO:0007669"/>
    <property type="project" value="InterPro"/>
</dbReference>
<keyword evidence="11" id="KW-1185">Reference proteome</keyword>
<dbReference type="GO" id="GO:0020037">
    <property type="term" value="F:heme binding"/>
    <property type="evidence" value="ECO:0007669"/>
    <property type="project" value="InterPro"/>
</dbReference>
<evidence type="ECO:0000256" key="8">
    <source>
        <dbReference type="PIRSR" id="PIRSR602401-1"/>
    </source>
</evidence>
<dbReference type="Gene3D" id="1.10.630.10">
    <property type="entry name" value="Cytochrome P450"/>
    <property type="match status" value="2"/>
</dbReference>
<feature type="binding site" description="axial binding residue" evidence="8">
    <location>
        <position position="438"/>
    </location>
    <ligand>
        <name>heme</name>
        <dbReference type="ChEBI" id="CHEBI:30413"/>
    </ligand>
    <ligandPart>
        <name>Fe</name>
        <dbReference type="ChEBI" id="CHEBI:18248"/>
    </ligandPart>
</feature>
<evidence type="ECO:0008006" key="12">
    <source>
        <dbReference type="Google" id="ProtNLM"/>
    </source>
</evidence>
<name>A0AAD5YKQ8_9APHY</name>
<proteinExistence type="inferred from homology"/>
<keyword evidence="4 8" id="KW-0479">Metal-binding</keyword>
<dbReference type="GO" id="GO:0005506">
    <property type="term" value="F:iron ion binding"/>
    <property type="evidence" value="ECO:0007669"/>
    <property type="project" value="InterPro"/>
</dbReference>
<keyword evidence="9" id="KW-0472">Membrane</keyword>
<keyword evidence="8" id="KW-0349">Heme</keyword>
<feature type="transmembrane region" description="Helical" evidence="9">
    <location>
        <begin position="27"/>
        <end position="46"/>
    </location>
</feature>
<evidence type="ECO:0000313" key="10">
    <source>
        <dbReference type="EMBL" id="KAJ3487407.1"/>
    </source>
</evidence>
<dbReference type="SUPFAM" id="SSF48264">
    <property type="entry name" value="Cytochrome P450"/>
    <property type="match status" value="1"/>
</dbReference>
<dbReference type="InterPro" id="IPR050121">
    <property type="entry name" value="Cytochrome_P450_monoxygenase"/>
</dbReference>
<dbReference type="InterPro" id="IPR001128">
    <property type="entry name" value="Cyt_P450"/>
</dbReference>
<keyword evidence="9" id="KW-1133">Transmembrane helix</keyword>
<comment type="caution">
    <text evidence="10">The sequence shown here is derived from an EMBL/GenBank/DDBJ whole genome shotgun (WGS) entry which is preliminary data.</text>
</comment>
<dbReference type="InterPro" id="IPR036396">
    <property type="entry name" value="Cyt_P450_sf"/>
</dbReference>
<evidence type="ECO:0000256" key="1">
    <source>
        <dbReference type="ARBA" id="ARBA00001971"/>
    </source>
</evidence>
<dbReference type="Proteomes" id="UP001212997">
    <property type="component" value="Unassembled WGS sequence"/>
</dbReference>
<comment type="similarity">
    <text evidence="3">Belongs to the cytochrome P450 family.</text>
</comment>
<evidence type="ECO:0000256" key="9">
    <source>
        <dbReference type="SAM" id="Phobius"/>
    </source>
</evidence>
<evidence type="ECO:0000256" key="4">
    <source>
        <dbReference type="ARBA" id="ARBA00022723"/>
    </source>
</evidence>
<evidence type="ECO:0000256" key="6">
    <source>
        <dbReference type="ARBA" id="ARBA00023004"/>
    </source>
</evidence>
<feature type="transmembrane region" description="Helical" evidence="9">
    <location>
        <begin position="53"/>
        <end position="75"/>
    </location>
</feature>
<evidence type="ECO:0000256" key="2">
    <source>
        <dbReference type="ARBA" id="ARBA00005179"/>
    </source>
</evidence>
<dbReference type="Pfam" id="PF00067">
    <property type="entry name" value="p450"/>
    <property type="match status" value="1"/>
</dbReference>
<keyword evidence="6 8" id="KW-0408">Iron</keyword>
<dbReference type="PRINTS" id="PR00463">
    <property type="entry name" value="EP450I"/>
</dbReference>
<dbReference type="PANTHER" id="PTHR24305:SF187">
    <property type="entry name" value="P450, PUTATIVE (EUROFUNG)-RELATED"/>
    <property type="match status" value="1"/>
</dbReference>
<comment type="pathway">
    <text evidence="2">Secondary metabolite biosynthesis.</text>
</comment>
<organism evidence="10 11">
    <name type="scientific">Meripilus lineatus</name>
    <dbReference type="NCBI Taxonomy" id="2056292"/>
    <lineage>
        <taxon>Eukaryota</taxon>
        <taxon>Fungi</taxon>
        <taxon>Dikarya</taxon>
        <taxon>Basidiomycota</taxon>
        <taxon>Agaricomycotina</taxon>
        <taxon>Agaricomycetes</taxon>
        <taxon>Polyporales</taxon>
        <taxon>Meripilaceae</taxon>
        <taxon>Meripilus</taxon>
    </lineage>
</organism>
<reference evidence="10" key="1">
    <citation type="submission" date="2022-07" db="EMBL/GenBank/DDBJ databases">
        <title>Genome Sequence of Physisporinus lineatus.</title>
        <authorList>
            <person name="Buettner E."/>
        </authorList>
    </citation>
    <scope>NUCLEOTIDE SEQUENCE</scope>
    <source>
        <strain evidence="10">VT162</strain>
    </source>
</reference>
<dbReference type="EMBL" id="JANAWD010000093">
    <property type="protein sequence ID" value="KAJ3487407.1"/>
    <property type="molecule type" value="Genomic_DNA"/>
</dbReference>
<evidence type="ECO:0000256" key="7">
    <source>
        <dbReference type="ARBA" id="ARBA00023033"/>
    </source>
</evidence>
<comment type="cofactor">
    <cofactor evidence="1 8">
        <name>heme</name>
        <dbReference type="ChEBI" id="CHEBI:30413"/>
    </cofactor>
</comment>
<dbReference type="PANTHER" id="PTHR24305">
    <property type="entry name" value="CYTOCHROME P450"/>
    <property type="match status" value="1"/>
</dbReference>
<dbReference type="AlphaFoldDB" id="A0AAD5YKQ8"/>
<sequence length="495" mass="55751">MDVDSLLLIGGSSFATYLIYKRFEPAGILPASILLLVLPVPIALYLRSNFASIFTALSTVYALYWSLILTFTISYRLSPFHPLASIPGPIPCKISKFWLSGKVTTGKLHLYIQSLHQQYGPVVRIGPNELSFCEADAITPILGSRGLPKGPCLIFWVTWRKDIYYIRSMIDEDRFISFSVDLGYLREGKDQSGLFKVLHQAVMDVAIISHFPWSYDFLRLIPGSEKPLKFLQNLGADMVHQRIRSGSTRRDFFHFLIDEDGLESVKPTLGNVTSDGLLAIIAGSDTAATALSHTFYFLLQNPRCYELLQKEVDENFPRGEDPMDFSKQAEMPYLNACINESLRLFPPVISGLQRRVELGTGGKMINTTYVPEGTQVSVHQYSLHRDPRYFSPLPDVYWPDRWLTQETYTLPTGDPIPANQIILDKNSFIPFSIGPQNCAGKAVALLEMRAVLCALLQRFELKRAEGVRLEDWVDGIEDCYVTRCSGSLTVSLQPR</sequence>
<dbReference type="InterPro" id="IPR002401">
    <property type="entry name" value="Cyt_P450_E_grp-I"/>
</dbReference>